<feature type="transmembrane region" description="Helical" evidence="6">
    <location>
        <begin position="147"/>
        <end position="169"/>
    </location>
</feature>
<dbReference type="RefSeq" id="WP_378577411.1">
    <property type="nucleotide sequence ID" value="NZ_JBHSFQ010000023.1"/>
</dbReference>
<feature type="transmembrane region" description="Helical" evidence="6">
    <location>
        <begin position="107"/>
        <end position="126"/>
    </location>
</feature>
<feature type="transmembrane region" description="Helical" evidence="6">
    <location>
        <begin position="299"/>
        <end position="316"/>
    </location>
</feature>
<dbReference type="CDD" id="cd06173">
    <property type="entry name" value="MFS_MefA_like"/>
    <property type="match status" value="1"/>
</dbReference>
<dbReference type="Pfam" id="PF07690">
    <property type="entry name" value="MFS_1"/>
    <property type="match status" value="1"/>
</dbReference>
<feature type="transmembrane region" description="Helical" evidence="6">
    <location>
        <begin position="80"/>
        <end position="101"/>
    </location>
</feature>
<sequence>MAVSAPGRLRSDPDFRRYLASRMVSVAGTLVATVAFPVLVYRLSGSAAWTSAVAVTGALPYLLFGLFAGAIADRFDRRRLMIGADLLSALALASVPAAWALDVLTPLHVLLASFAVQALYVLFDAANFGALPQLIGKERLTAGYSAVYGATTFVELLVPGVAGLLVTVIAPAPLVAVNAVTALASAALVRLIVRPLSAPRPAGPAGAGTAPTLAADIRTGVAFLLHDPIVRTLTLVGATHAAASGAWVAMLVPWADQVLGVAPSGDPRLAVLFSCWGVGALVASRLVPVLSERFGAPRLALGALPASLLAGIGVVLSTQWAAAAAAAVLWGTAYSVVVINAVTYRQQVSPQHLQSRINTTARMLSWGVGQPLGAALAGAVAVTALGPRGGLAASLAVLGAGVVLAWLSPLRAHARAAVRGPGAAPATLG</sequence>
<keyword evidence="3 6" id="KW-0812">Transmembrane</keyword>
<accession>A0ABV9E2Y7</accession>
<dbReference type="PANTHER" id="PTHR23513">
    <property type="entry name" value="INTEGRAL MEMBRANE EFFLUX PROTEIN-RELATED"/>
    <property type="match status" value="1"/>
</dbReference>
<evidence type="ECO:0000256" key="1">
    <source>
        <dbReference type="ARBA" id="ARBA00004651"/>
    </source>
</evidence>
<evidence type="ECO:0000256" key="4">
    <source>
        <dbReference type="ARBA" id="ARBA00022989"/>
    </source>
</evidence>
<feature type="transmembrane region" description="Helical" evidence="6">
    <location>
        <begin position="233"/>
        <end position="255"/>
    </location>
</feature>
<protein>
    <submittedName>
        <fullName evidence="7">MFS transporter</fullName>
    </submittedName>
</protein>
<dbReference type="InterPro" id="IPR036259">
    <property type="entry name" value="MFS_trans_sf"/>
</dbReference>
<feature type="transmembrane region" description="Helical" evidence="6">
    <location>
        <begin position="175"/>
        <end position="193"/>
    </location>
</feature>
<dbReference type="PANTHER" id="PTHR23513:SF6">
    <property type="entry name" value="MAJOR FACILITATOR SUPERFAMILY ASSOCIATED DOMAIN-CONTAINING PROTEIN"/>
    <property type="match status" value="1"/>
</dbReference>
<feature type="transmembrane region" description="Helical" evidence="6">
    <location>
        <begin position="322"/>
        <end position="342"/>
    </location>
</feature>
<organism evidence="7 8">
    <name type="scientific">Nocardiopsis mangrovi</name>
    <dbReference type="NCBI Taxonomy" id="1179818"/>
    <lineage>
        <taxon>Bacteria</taxon>
        <taxon>Bacillati</taxon>
        <taxon>Actinomycetota</taxon>
        <taxon>Actinomycetes</taxon>
        <taxon>Streptosporangiales</taxon>
        <taxon>Nocardiopsidaceae</taxon>
        <taxon>Nocardiopsis</taxon>
    </lineage>
</organism>
<reference evidence="8" key="1">
    <citation type="journal article" date="2019" name="Int. J. Syst. Evol. Microbiol.">
        <title>The Global Catalogue of Microorganisms (GCM) 10K type strain sequencing project: providing services to taxonomists for standard genome sequencing and annotation.</title>
        <authorList>
            <consortium name="The Broad Institute Genomics Platform"/>
            <consortium name="The Broad Institute Genome Sequencing Center for Infectious Disease"/>
            <person name="Wu L."/>
            <person name="Ma J."/>
        </authorList>
    </citation>
    <scope>NUCLEOTIDE SEQUENCE [LARGE SCALE GENOMIC DNA]</scope>
    <source>
        <strain evidence="8">XZYJ18</strain>
    </source>
</reference>
<keyword evidence="2" id="KW-1003">Cell membrane</keyword>
<keyword evidence="4 6" id="KW-1133">Transmembrane helix</keyword>
<dbReference type="Gene3D" id="1.20.1250.20">
    <property type="entry name" value="MFS general substrate transporter like domains"/>
    <property type="match status" value="1"/>
</dbReference>
<dbReference type="InterPro" id="IPR011701">
    <property type="entry name" value="MFS"/>
</dbReference>
<gene>
    <name evidence="7" type="ORF">ACFO4E_21105</name>
</gene>
<evidence type="ECO:0000256" key="5">
    <source>
        <dbReference type="ARBA" id="ARBA00023136"/>
    </source>
</evidence>
<feature type="transmembrane region" description="Helical" evidence="6">
    <location>
        <begin position="20"/>
        <end position="41"/>
    </location>
</feature>
<comment type="subcellular location">
    <subcellularLocation>
        <location evidence="1">Cell membrane</location>
        <topology evidence="1">Multi-pass membrane protein</topology>
    </subcellularLocation>
</comment>
<dbReference type="Proteomes" id="UP001595923">
    <property type="component" value="Unassembled WGS sequence"/>
</dbReference>
<keyword evidence="5 6" id="KW-0472">Membrane</keyword>
<comment type="caution">
    <text evidence="7">The sequence shown here is derived from an EMBL/GenBank/DDBJ whole genome shotgun (WGS) entry which is preliminary data.</text>
</comment>
<evidence type="ECO:0000256" key="3">
    <source>
        <dbReference type="ARBA" id="ARBA00022692"/>
    </source>
</evidence>
<proteinExistence type="predicted"/>
<feature type="transmembrane region" description="Helical" evidence="6">
    <location>
        <begin position="267"/>
        <end position="287"/>
    </location>
</feature>
<name>A0ABV9E2Y7_9ACTN</name>
<evidence type="ECO:0000313" key="8">
    <source>
        <dbReference type="Proteomes" id="UP001595923"/>
    </source>
</evidence>
<evidence type="ECO:0000256" key="2">
    <source>
        <dbReference type="ARBA" id="ARBA00022475"/>
    </source>
</evidence>
<dbReference type="EMBL" id="JBHSFQ010000023">
    <property type="protein sequence ID" value="MFC4564368.1"/>
    <property type="molecule type" value="Genomic_DNA"/>
</dbReference>
<feature type="transmembrane region" description="Helical" evidence="6">
    <location>
        <begin position="391"/>
        <end position="410"/>
    </location>
</feature>
<evidence type="ECO:0000256" key="6">
    <source>
        <dbReference type="SAM" id="Phobius"/>
    </source>
</evidence>
<feature type="transmembrane region" description="Helical" evidence="6">
    <location>
        <begin position="363"/>
        <end position="385"/>
    </location>
</feature>
<feature type="transmembrane region" description="Helical" evidence="6">
    <location>
        <begin position="47"/>
        <end position="68"/>
    </location>
</feature>
<keyword evidence="8" id="KW-1185">Reference proteome</keyword>
<dbReference type="SUPFAM" id="SSF103473">
    <property type="entry name" value="MFS general substrate transporter"/>
    <property type="match status" value="1"/>
</dbReference>
<evidence type="ECO:0000313" key="7">
    <source>
        <dbReference type="EMBL" id="MFC4564368.1"/>
    </source>
</evidence>